<reference evidence="6 7" key="1">
    <citation type="submission" date="2019-03" db="EMBL/GenBank/DDBJ databases">
        <title>Genome Sequencing and Assembly of Various Microbes Isolated from Partially Reclaimed Soil and Acid Mine Drainage (AMD) Site.</title>
        <authorList>
            <person name="Steinbock B."/>
            <person name="Bechtold R."/>
            <person name="Sevigny J.L."/>
            <person name="Thomas D."/>
            <person name="Cuthill L.R."/>
            <person name="Aveiro Johannsen E.J."/>
            <person name="Thomas K."/>
            <person name="Ghosh A."/>
        </authorList>
    </citation>
    <scope>NUCLEOTIDE SEQUENCE [LARGE SCALE GENOMIC DNA]</scope>
    <source>
        <strain evidence="6 7">S-A1</strain>
    </source>
</reference>
<dbReference type="AlphaFoldDB" id="A0A4R5XQY6"/>
<dbReference type="Gene3D" id="3.40.50.2300">
    <property type="match status" value="2"/>
</dbReference>
<evidence type="ECO:0000256" key="4">
    <source>
        <dbReference type="SAM" id="SignalP"/>
    </source>
</evidence>
<evidence type="ECO:0000256" key="1">
    <source>
        <dbReference type="ARBA" id="ARBA00004196"/>
    </source>
</evidence>
<feature type="signal peptide" evidence="4">
    <location>
        <begin position="1"/>
        <end position="29"/>
    </location>
</feature>
<organism evidence="6 7">
    <name type="scientific">Arthrobacter nitrophenolicus</name>
    <dbReference type="NCBI Taxonomy" id="683150"/>
    <lineage>
        <taxon>Bacteria</taxon>
        <taxon>Bacillati</taxon>
        <taxon>Actinomycetota</taxon>
        <taxon>Actinomycetes</taxon>
        <taxon>Micrococcales</taxon>
        <taxon>Micrococcaceae</taxon>
        <taxon>Arthrobacter</taxon>
    </lineage>
</organism>
<comment type="caution">
    <text evidence="6">The sequence shown here is derived from an EMBL/GenBank/DDBJ whole genome shotgun (WGS) entry which is preliminary data.</text>
</comment>
<dbReference type="Proteomes" id="UP000294621">
    <property type="component" value="Unassembled WGS sequence"/>
</dbReference>
<evidence type="ECO:0000256" key="2">
    <source>
        <dbReference type="ARBA" id="ARBA00007639"/>
    </source>
</evidence>
<evidence type="ECO:0000256" key="3">
    <source>
        <dbReference type="ARBA" id="ARBA00022729"/>
    </source>
</evidence>
<dbReference type="GO" id="GO:0030246">
    <property type="term" value="F:carbohydrate binding"/>
    <property type="evidence" value="ECO:0007669"/>
    <property type="project" value="UniProtKB-ARBA"/>
</dbReference>
<dbReference type="OrthoDB" id="9813037at2"/>
<gene>
    <name evidence="6" type="ORF">E2R57_15830</name>
</gene>
<name>A0A4R5XQY6_9MICC</name>
<keyword evidence="3 4" id="KW-0732">Signal</keyword>
<dbReference type="RefSeq" id="WP_133350650.1">
    <property type="nucleotide sequence ID" value="NZ_SMZQ01000009.1"/>
</dbReference>
<dbReference type="InterPro" id="IPR025997">
    <property type="entry name" value="SBP_2_dom"/>
</dbReference>
<dbReference type="EMBL" id="SMZQ01000009">
    <property type="protein sequence ID" value="TDL33983.1"/>
    <property type="molecule type" value="Genomic_DNA"/>
</dbReference>
<dbReference type="PANTHER" id="PTHR46847">
    <property type="entry name" value="D-ALLOSE-BINDING PERIPLASMIC PROTEIN-RELATED"/>
    <property type="match status" value="1"/>
</dbReference>
<dbReference type="GO" id="GO:0030313">
    <property type="term" value="C:cell envelope"/>
    <property type="evidence" value="ECO:0007669"/>
    <property type="project" value="UniProtKB-SubCell"/>
</dbReference>
<evidence type="ECO:0000313" key="7">
    <source>
        <dbReference type="Proteomes" id="UP000294621"/>
    </source>
</evidence>
<dbReference type="SUPFAM" id="SSF53822">
    <property type="entry name" value="Periplasmic binding protein-like I"/>
    <property type="match status" value="1"/>
</dbReference>
<dbReference type="InterPro" id="IPR028082">
    <property type="entry name" value="Peripla_BP_I"/>
</dbReference>
<dbReference type="Pfam" id="PF13407">
    <property type="entry name" value="Peripla_BP_4"/>
    <property type="match status" value="1"/>
</dbReference>
<feature type="chain" id="PRO_5038481566" description="Periplasmic binding protein domain-containing protein" evidence="4">
    <location>
        <begin position="30"/>
        <end position="411"/>
    </location>
</feature>
<feature type="domain" description="Periplasmic binding protein" evidence="5">
    <location>
        <begin position="100"/>
        <end position="356"/>
    </location>
</feature>
<evidence type="ECO:0000259" key="5">
    <source>
        <dbReference type="Pfam" id="PF13407"/>
    </source>
</evidence>
<dbReference type="PANTHER" id="PTHR46847:SF1">
    <property type="entry name" value="D-ALLOSE-BINDING PERIPLASMIC PROTEIN-RELATED"/>
    <property type="match status" value="1"/>
</dbReference>
<proteinExistence type="inferred from homology"/>
<accession>A0A4R5XQY6</accession>
<evidence type="ECO:0000313" key="6">
    <source>
        <dbReference type="EMBL" id="TDL33983.1"/>
    </source>
</evidence>
<comment type="similarity">
    <text evidence="2">Belongs to the bacterial solute-binding protein 2 family.</text>
</comment>
<sequence length="411" mass="42243">MNTTIMTRRAGTPALVGILALGAILSGCAAADPAGQAPSAIETAADGQCGSIPTTPLNDPEGLISGMDAAAKAAYTGFSGALKPSFWSNWKPATPPPYDVAIVYSTEAVPYQATLLKTVKEALEKDPLIGEVTVSFAENNLPTQLQQFQAAIQAAPDLILYQPVAPDPFVPLSEQAAAAGIPSLTMQSVVPSDKVINISPNSFLLGARPAAEVAKLMGGKGTMLGVRGVKGVSIETETFEGIKQVIGLCPDITLDDSVVGAYNPTTAKTEVLKWLSTHQTDVGGVVHAAIMGNGVISAFEQAGRPMPPMADAAASEGSLAYWQKNAPEGYRGAATGQGPQAMGGVIADVALRVLNGDGVKVNTILLEPALVTDENLDDWAVSGAEVSSGKSAEPPAGTFPPAGYIDQFFAK</sequence>
<comment type="subcellular location">
    <subcellularLocation>
        <location evidence="1">Cell envelope</location>
    </subcellularLocation>
</comment>
<protein>
    <recommendedName>
        <fullName evidence="5">Periplasmic binding protein domain-containing protein</fullName>
    </recommendedName>
</protein>